<feature type="non-terminal residue" evidence="2">
    <location>
        <position position="1"/>
    </location>
</feature>
<dbReference type="InterPro" id="IPR032675">
    <property type="entry name" value="LRR_dom_sf"/>
</dbReference>
<dbReference type="PANTHER" id="PTHR31639:SF42">
    <property type="entry name" value="OS02G0160200 PROTEIN"/>
    <property type="match status" value="1"/>
</dbReference>
<dbReference type="OrthoDB" id="6478838at2759"/>
<evidence type="ECO:0000313" key="3">
    <source>
        <dbReference type="Proteomes" id="UP000728032"/>
    </source>
</evidence>
<dbReference type="EMBL" id="CAJPVJ010004017">
    <property type="protein sequence ID" value="CAG2168190.1"/>
    <property type="molecule type" value="Genomic_DNA"/>
</dbReference>
<dbReference type="SUPFAM" id="SSF52047">
    <property type="entry name" value="RNI-like"/>
    <property type="match status" value="1"/>
</dbReference>
<dbReference type="AlphaFoldDB" id="A0A7R9LYS3"/>
<sequence length="537" mass="63015">MWSKSSRAPEEYPKDSLDRFGDDLCGLVLSYLSLEDCFRLECLSKQWRRSIHQKRHKLVVGVDSWVPEVIPLTDDYRDVERMDSQTFDAMVKKLPNITSIYITILSEATERVFEVLMKSYKHLKTIHVRFWTGNDTQLVDRLLRTYGSQLTSIVMTRDAFNVYKEHSLKTLHISIQFMNTEVYIAAMKLLCELKALRELTLRIHMIGMIEDLIPVIDYHCDEFVNQWPQLKRYQLTIMYATIPQMRRVIESLNDLKRLQYLTLNFSDLAITQSFFDDIDTHLPRLKAFRLVAKLDINACITATVERLPKLTNMSSNGKNGTQEEYLKNSFDRFGDDLCEVLLSYLPFEASIRLECVSKQWRRSIHQKRDKLVINAVIPELGHLKNDYIDVEGIDIQKVESLVKKLPNITRIEITVKSEAPERVFESVNGMRGLRRLRLIFIPLLRTYNNMDLSLNSLSALKRLQHLWIDFDDLVVNERFFDDIDTHLPRLQSLRLSAYFEMSAGIKESVERLPKLIKYDFHILKVNEQCSFVDSYYN</sequence>
<dbReference type="EMBL" id="OC918842">
    <property type="protein sequence ID" value="CAD7650202.1"/>
    <property type="molecule type" value="Genomic_DNA"/>
</dbReference>
<dbReference type="PANTHER" id="PTHR31639">
    <property type="entry name" value="F-BOX PROTEIN-LIKE"/>
    <property type="match status" value="1"/>
</dbReference>
<protein>
    <recommendedName>
        <fullName evidence="1">F-box domain-containing protein</fullName>
    </recommendedName>
</protein>
<gene>
    <name evidence="2" type="ORF">ONB1V03_LOCUS7682</name>
</gene>
<name>A0A7R9LYS3_9ACAR</name>
<accession>A0A7R9LYS3</accession>
<dbReference type="Gene3D" id="3.80.10.10">
    <property type="entry name" value="Ribonuclease Inhibitor"/>
    <property type="match status" value="2"/>
</dbReference>
<keyword evidence="3" id="KW-1185">Reference proteome</keyword>
<dbReference type="SUPFAM" id="SSF81383">
    <property type="entry name" value="F-box domain"/>
    <property type="match status" value="2"/>
</dbReference>
<dbReference type="Pfam" id="PF00646">
    <property type="entry name" value="F-box"/>
    <property type="match status" value="2"/>
</dbReference>
<evidence type="ECO:0000259" key="1">
    <source>
        <dbReference type="Pfam" id="PF00646"/>
    </source>
</evidence>
<feature type="domain" description="F-box" evidence="1">
    <location>
        <begin position="21"/>
        <end position="54"/>
    </location>
</feature>
<reference evidence="2" key="1">
    <citation type="submission" date="2020-11" db="EMBL/GenBank/DDBJ databases">
        <authorList>
            <person name="Tran Van P."/>
        </authorList>
    </citation>
    <scope>NUCLEOTIDE SEQUENCE</scope>
</reference>
<evidence type="ECO:0000313" key="2">
    <source>
        <dbReference type="EMBL" id="CAD7650202.1"/>
    </source>
</evidence>
<proteinExistence type="predicted"/>
<feature type="domain" description="F-box" evidence="1">
    <location>
        <begin position="335"/>
        <end position="367"/>
    </location>
</feature>
<organism evidence="2">
    <name type="scientific">Oppiella nova</name>
    <dbReference type="NCBI Taxonomy" id="334625"/>
    <lineage>
        <taxon>Eukaryota</taxon>
        <taxon>Metazoa</taxon>
        <taxon>Ecdysozoa</taxon>
        <taxon>Arthropoda</taxon>
        <taxon>Chelicerata</taxon>
        <taxon>Arachnida</taxon>
        <taxon>Acari</taxon>
        <taxon>Acariformes</taxon>
        <taxon>Sarcoptiformes</taxon>
        <taxon>Oribatida</taxon>
        <taxon>Brachypylina</taxon>
        <taxon>Oppioidea</taxon>
        <taxon>Oppiidae</taxon>
        <taxon>Oppiella</taxon>
    </lineage>
</organism>
<dbReference type="Proteomes" id="UP000728032">
    <property type="component" value="Unassembled WGS sequence"/>
</dbReference>
<dbReference type="InterPro" id="IPR036047">
    <property type="entry name" value="F-box-like_dom_sf"/>
</dbReference>
<dbReference type="InterPro" id="IPR001810">
    <property type="entry name" value="F-box_dom"/>
</dbReference>